<organism evidence="1 2">
    <name type="scientific">Streptococcus agalactiae CCUG 29376</name>
    <dbReference type="NCBI Taxonomy" id="1105255"/>
    <lineage>
        <taxon>Bacteria</taxon>
        <taxon>Bacillati</taxon>
        <taxon>Bacillota</taxon>
        <taxon>Bacilli</taxon>
        <taxon>Lactobacillales</taxon>
        <taxon>Streptococcaceae</taxon>
        <taxon>Streptococcus</taxon>
    </lineage>
</organism>
<reference evidence="1 2" key="1">
    <citation type="submission" date="2012-10" db="EMBL/GenBank/DDBJ databases">
        <authorList>
            <person name="Zadoks R.N."/>
            <person name="Moroni P."/>
            <person name="Richards V.P."/>
            <person name="Durkin S.A.S."/>
            <person name="Kim M."/>
            <person name="Pavinski Bitar P.D."/>
            <person name="Stanhope M.J."/>
            <person name="Town C.D."/>
            <person name="Venter J.C."/>
        </authorList>
    </citation>
    <scope>NUCLEOTIDE SEQUENCE [LARGE SCALE GENOMIC DNA]</scope>
    <source>
        <strain evidence="1 2">CCUG 29376</strain>
    </source>
</reference>
<accession>A0AAV3JMU5</accession>
<protein>
    <submittedName>
        <fullName evidence="1">Uncharacterized protein</fullName>
    </submittedName>
</protein>
<proteinExistence type="predicted"/>
<dbReference type="Proteomes" id="UP000015267">
    <property type="component" value="Unassembled WGS sequence"/>
</dbReference>
<dbReference type="RefSeq" id="WP_001895826.1">
    <property type="nucleotide sequence ID" value="NZ_ANDB01000013.1"/>
</dbReference>
<evidence type="ECO:0000313" key="1">
    <source>
        <dbReference type="EMBL" id="EPW17228.1"/>
    </source>
</evidence>
<name>A0AAV3JMU5_STRAG</name>
<evidence type="ECO:0000313" key="2">
    <source>
        <dbReference type="Proteomes" id="UP000015267"/>
    </source>
</evidence>
<dbReference type="AlphaFoldDB" id="A0AAV3JMU5"/>
<dbReference type="EMBL" id="ANDB01000013">
    <property type="protein sequence ID" value="EPW17228.1"/>
    <property type="molecule type" value="Genomic_DNA"/>
</dbReference>
<gene>
    <name evidence="1" type="ORF">SAG0055_07480</name>
</gene>
<comment type="caution">
    <text evidence="1">The sequence shown here is derived from an EMBL/GenBank/DDBJ whole genome shotgun (WGS) entry which is preliminary data.</text>
</comment>
<sequence length="218" mass="22494">MESKGASGKKNVDSILNFLAKYEGYSNFGKSATKARTYLENLASPIKAGVKFGLEKISGYENLSEMVLKGGSKAESVGKFLGKSVKIIGKGATVLTIADISITGLSKGIDEYSKTKDIGKAVKKGALSAVASVGPLEGATLGATIGSAVPGVGTVTGAVVGGVIGGGIQLIKMADPKFFDEPVKETKKVIKTTSRAIEDVKNWTTNSFDSFGKMVGFG</sequence>